<dbReference type="PANTHER" id="PTHR43840">
    <property type="entry name" value="MITOCHONDRIAL METAL TRANSPORTER 1-RELATED"/>
    <property type="match status" value="1"/>
</dbReference>
<comment type="caution">
    <text evidence="10">The sequence shown here is derived from an EMBL/GenBank/DDBJ whole genome shotgun (WGS) entry which is preliminary data.</text>
</comment>
<feature type="transmembrane region" description="Helical" evidence="7">
    <location>
        <begin position="83"/>
        <end position="102"/>
    </location>
</feature>
<dbReference type="RefSeq" id="WP_009350195.1">
    <property type="nucleotide sequence ID" value="NZ_GL638146.1"/>
</dbReference>
<evidence type="ECO:0000256" key="4">
    <source>
        <dbReference type="ARBA" id="ARBA00022692"/>
    </source>
</evidence>
<dbReference type="InterPro" id="IPR058533">
    <property type="entry name" value="Cation_efflux_TM"/>
</dbReference>
<dbReference type="EMBL" id="AECV01000033">
    <property type="protein sequence ID" value="EFW29286.1"/>
    <property type="molecule type" value="Genomic_DNA"/>
</dbReference>
<dbReference type="AlphaFoldDB" id="E7N3G2"/>
<evidence type="ECO:0000313" key="11">
    <source>
        <dbReference type="Proteomes" id="UP000004633"/>
    </source>
</evidence>
<dbReference type="HOGENOM" id="CLU_013430_3_4_9"/>
<dbReference type="GO" id="GO:0016020">
    <property type="term" value="C:membrane"/>
    <property type="evidence" value="ECO:0007669"/>
    <property type="project" value="UniProtKB-SubCell"/>
</dbReference>
<evidence type="ECO:0000259" key="8">
    <source>
        <dbReference type="Pfam" id="PF01545"/>
    </source>
</evidence>
<dbReference type="PANTHER" id="PTHR43840:SF50">
    <property type="entry name" value="MANGANESE EFFLUX SYSTEM PROTEIN MNES"/>
    <property type="match status" value="1"/>
</dbReference>
<gene>
    <name evidence="10" type="ORF">HMPREF9555_01538</name>
</gene>
<dbReference type="SUPFAM" id="SSF161111">
    <property type="entry name" value="Cation efflux protein transmembrane domain-like"/>
    <property type="match status" value="1"/>
</dbReference>
<feature type="domain" description="Cation efflux protein cytoplasmic" evidence="9">
    <location>
        <begin position="214"/>
        <end position="280"/>
    </location>
</feature>
<keyword evidence="4 7" id="KW-0812">Transmembrane</keyword>
<evidence type="ECO:0000256" key="1">
    <source>
        <dbReference type="ARBA" id="ARBA00004141"/>
    </source>
</evidence>
<dbReference type="Gene3D" id="3.30.70.1350">
    <property type="entry name" value="Cation efflux protein, cytoplasmic domain"/>
    <property type="match status" value="1"/>
</dbReference>
<feature type="transmembrane region" description="Helical" evidence="7">
    <location>
        <begin position="12"/>
        <end position="33"/>
    </location>
</feature>
<accession>E7N3G2</accession>
<keyword evidence="6 7" id="KW-0472">Membrane</keyword>
<keyword evidence="11" id="KW-1185">Reference proteome</keyword>
<dbReference type="InterPro" id="IPR036837">
    <property type="entry name" value="Cation_efflux_CTD_sf"/>
</dbReference>
<comment type="similarity">
    <text evidence="2">Belongs to the cation diffusion facilitator (CDF) transporter (TC 2.A.4) family.</text>
</comment>
<evidence type="ECO:0000256" key="2">
    <source>
        <dbReference type="ARBA" id="ARBA00008114"/>
    </source>
</evidence>
<feature type="transmembrane region" description="Helical" evidence="7">
    <location>
        <begin position="114"/>
        <end position="139"/>
    </location>
</feature>
<dbReference type="NCBIfam" id="TIGR01297">
    <property type="entry name" value="CDF"/>
    <property type="match status" value="1"/>
</dbReference>
<dbReference type="Proteomes" id="UP000004633">
    <property type="component" value="Unassembled WGS sequence"/>
</dbReference>
<evidence type="ECO:0000256" key="6">
    <source>
        <dbReference type="ARBA" id="ARBA00023136"/>
    </source>
</evidence>
<dbReference type="STRING" id="749551.HMPREF9555_01538"/>
<dbReference type="InterPro" id="IPR027470">
    <property type="entry name" value="Cation_efflux_CTD"/>
</dbReference>
<reference evidence="10 11" key="1">
    <citation type="submission" date="2010-08" db="EMBL/GenBank/DDBJ databases">
        <authorList>
            <person name="Weinstock G."/>
            <person name="Sodergren E."/>
            <person name="Clifton S."/>
            <person name="Fulton L."/>
            <person name="Fulton B."/>
            <person name="Courtney L."/>
            <person name="Fronick C."/>
            <person name="Harrison M."/>
            <person name="Strong C."/>
            <person name="Farmer C."/>
            <person name="Delahaunty K."/>
            <person name="Markovic C."/>
            <person name="Hall O."/>
            <person name="Minx P."/>
            <person name="Tomlinson C."/>
            <person name="Mitreva M."/>
            <person name="Hou S."/>
            <person name="Chen J."/>
            <person name="Wollam A."/>
            <person name="Pepin K.H."/>
            <person name="Johnson M."/>
            <person name="Bhonagiri V."/>
            <person name="Zhang X."/>
            <person name="Suruliraj S."/>
            <person name="Warren W."/>
            <person name="Chinwalla A."/>
            <person name="Mardis E.R."/>
            <person name="Wilson R.K."/>
        </authorList>
    </citation>
    <scope>NUCLEOTIDE SEQUENCE [LARGE SCALE GENOMIC DNA]</scope>
    <source>
        <strain evidence="10 11">F0399</strain>
    </source>
</reference>
<protein>
    <submittedName>
        <fullName evidence="10">Cation diffusion facilitator family transporter</fullName>
    </submittedName>
</protein>
<evidence type="ECO:0000313" key="10">
    <source>
        <dbReference type="EMBL" id="EFW29286.1"/>
    </source>
</evidence>
<evidence type="ECO:0000259" key="9">
    <source>
        <dbReference type="Pfam" id="PF16916"/>
    </source>
</evidence>
<dbReference type="InterPro" id="IPR002524">
    <property type="entry name" value="Cation_efflux"/>
</dbReference>
<dbReference type="InterPro" id="IPR050291">
    <property type="entry name" value="CDF_Transporter"/>
</dbReference>
<evidence type="ECO:0000256" key="5">
    <source>
        <dbReference type="ARBA" id="ARBA00022989"/>
    </source>
</evidence>
<keyword evidence="5 7" id="KW-1133">Transmembrane helix</keyword>
<dbReference type="Pfam" id="PF16916">
    <property type="entry name" value="ZT_dimer"/>
    <property type="match status" value="1"/>
</dbReference>
<feature type="domain" description="Cation efflux protein transmembrane" evidence="8">
    <location>
        <begin position="17"/>
        <end position="209"/>
    </location>
</feature>
<organism evidence="10 11">
    <name type="scientific">Selenomonas artemidis F0399</name>
    <dbReference type="NCBI Taxonomy" id="749551"/>
    <lineage>
        <taxon>Bacteria</taxon>
        <taxon>Bacillati</taxon>
        <taxon>Bacillota</taxon>
        <taxon>Negativicutes</taxon>
        <taxon>Selenomonadales</taxon>
        <taxon>Selenomonadaceae</taxon>
        <taxon>Selenomonas</taxon>
    </lineage>
</organism>
<dbReference type="SUPFAM" id="SSF160240">
    <property type="entry name" value="Cation efflux protein cytoplasmic domain-like"/>
    <property type="match status" value="1"/>
</dbReference>
<proteinExistence type="inferred from homology"/>
<evidence type="ECO:0000256" key="7">
    <source>
        <dbReference type="SAM" id="Phobius"/>
    </source>
</evidence>
<comment type="subcellular location">
    <subcellularLocation>
        <location evidence="1">Membrane</location>
        <topology evidence="1">Multi-pass membrane protein</topology>
    </subcellularLocation>
</comment>
<dbReference type="Gene3D" id="1.20.1510.10">
    <property type="entry name" value="Cation efflux protein transmembrane domain"/>
    <property type="match status" value="1"/>
</dbReference>
<dbReference type="Pfam" id="PF01545">
    <property type="entry name" value="Cation_efflux"/>
    <property type="match status" value="1"/>
</dbReference>
<name>E7N3G2_9FIRM</name>
<sequence length="374" mass="40257">MNVPSGSREARILRTSYIGIAANVLLVIVKAAVGTLAGSLALVTDAVNNLSDVISSIITIAGTKMAGKLPDTEHPFGHGRLEYITALIIGAIVLAAGIGAAAESVEGILHPTPVEYSAGFVIIIVITIIAKVFLANYTISVGQEVHSGALRAAGIDARSDALISVVTLLSAAAYFLWELNIDAYAGGLISLAVIKAGLDILKETGSILLGERVDSELTKEIYDKVRSYPFVLGAHDLRLNNYGPDSYLGSIHVELDGSKSLSETYPLLFQIERDLLKEFNCIVTVGFYAIDFTSPNTKKVHDILACHAAAQEAIAGFHGICLYDSRKELFFDVTFHFGYDYRPILKTIRSEIAALFPDYTIVARPDINYADGEY</sequence>
<dbReference type="FunFam" id="1.20.1510.10:FF:000006">
    <property type="entry name" value="Divalent cation efflux transporter"/>
    <property type="match status" value="1"/>
</dbReference>
<dbReference type="InterPro" id="IPR027469">
    <property type="entry name" value="Cation_efflux_TMD_sf"/>
</dbReference>
<dbReference type="GO" id="GO:0008324">
    <property type="term" value="F:monoatomic cation transmembrane transporter activity"/>
    <property type="evidence" value="ECO:0007669"/>
    <property type="project" value="InterPro"/>
</dbReference>
<evidence type="ECO:0000256" key="3">
    <source>
        <dbReference type="ARBA" id="ARBA00022448"/>
    </source>
</evidence>
<keyword evidence="3" id="KW-0813">Transport</keyword>